<evidence type="ECO:0008006" key="4">
    <source>
        <dbReference type="Google" id="ProtNLM"/>
    </source>
</evidence>
<feature type="region of interest" description="Disordered" evidence="1">
    <location>
        <begin position="696"/>
        <end position="716"/>
    </location>
</feature>
<proteinExistence type="predicted"/>
<gene>
    <name evidence="2" type="ORF">NSA23_07000</name>
</gene>
<reference evidence="2" key="1">
    <citation type="submission" date="2022-07" db="EMBL/GenBank/DDBJ databases">
        <title>Enhanced cultured diversity of the mouse gut microbiota enables custom-made synthetic communities.</title>
        <authorList>
            <person name="Afrizal A."/>
        </authorList>
    </citation>
    <scope>NUCLEOTIDE SEQUENCE</scope>
    <source>
        <strain evidence="2">DSM 29482</strain>
    </source>
</reference>
<dbReference type="Gene3D" id="1.10.287.950">
    <property type="entry name" value="Methyl-accepting chemotaxis protein"/>
    <property type="match status" value="2"/>
</dbReference>
<evidence type="ECO:0000313" key="2">
    <source>
        <dbReference type="EMBL" id="MCR2043866.1"/>
    </source>
</evidence>
<dbReference type="RefSeq" id="WP_042680643.1">
    <property type="nucleotide sequence ID" value="NZ_CABKTM010000020.1"/>
</dbReference>
<feature type="compositionally biased region" description="Basic and acidic residues" evidence="1">
    <location>
        <begin position="705"/>
        <end position="716"/>
    </location>
</feature>
<dbReference type="NCBIfam" id="TIGR03057">
    <property type="entry name" value="xxxLxxG_by_4"/>
    <property type="match status" value="5"/>
</dbReference>
<keyword evidence="3" id="KW-1185">Reference proteome</keyword>
<evidence type="ECO:0000313" key="3">
    <source>
        <dbReference type="Proteomes" id="UP001142078"/>
    </source>
</evidence>
<protein>
    <recommendedName>
        <fullName evidence="4">Chromosome partition protein Smc</fullName>
    </recommendedName>
</protein>
<feature type="compositionally biased region" description="Polar residues" evidence="1">
    <location>
        <begin position="550"/>
        <end position="572"/>
    </location>
</feature>
<evidence type="ECO:0000256" key="1">
    <source>
        <dbReference type="SAM" id="MobiDB-lite"/>
    </source>
</evidence>
<dbReference type="AlphaFoldDB" id="A0A9X2MMR3"/>
<dbReference type="SUPFAM" id="SSF58104">
    <property type="entry name" value="Methyl-accepting chemotaxis protein (MCP) signaling domain"/>
    <property type="match status" value="1"/>
</dbReference>
<feature type="compositionally biased region" description="Polar residues" evidence="1">
    <location>
        <begin position="606"/>
        <end position="621"/>
    </location>
</feature>
<name>A0A9X2MMR3_9FIRM</name>
<accession>A0A9X2MMR3</accession>
<feature type="region of interest" description="Disordered" evidence="1">
    <location>
        <begin position="604"/>
        <end position="623"/>
    </location>
</feature>
<comment type="caution">
    <text evidence="2">The sequence shown here is derived from an EMBL/GenBank/DDBJ whole genome shotgun (WGS) entry which is preliminary data.</text>
</comment>
<feature type="region of interest" description="Disordered" evidence="1">
    <location>
        <begin position="544"/>
        <end position="576"/>
    </location>
</feature>
<feature type="region of interest" description="Disordered" evidence="1">
    <location>
        <begin position="496"/>
        <end position="523"/>
    </location>
</feature>
<dbReference type="Proteomes" id="UP001142078">
    <property type="component" value="Unassembled WGS sequence"/>
</dbReference>
<dbReference type="OrthoDB" id="9815841at2"/>
<sequence>MKINNKIIKILSIVMIVAMIIPSFSFAEGKVSKEETVYINLNEKGKPIEKTSSIWLHSDTSLGKVEDKSTLKDIKNVKGEEEPNINGDRIIWNTDEKDIFYQGKSNKDLPIDLNVKYYLNGKEMNPKDMAGKSGRVKINLEVKNKDSHVISLKNGNKKTLYTPFATVVVMNMPLDKFENINTNNGKIVSDGNNQVLTYVSLPGLEESLGISNNVINREDYLEVKADVKDFEMSPIVVTTTSEVPEIDDLKGADDIDKLIDGIEKIKDASEKLSEATGKLYTGQVDLNSGIGEFINGVGKVNTGANTLRDGTKQLKDGVDASYKGSQEISKGVGALSKGASQLGKGTQQLQNGTELNRKGANDLSNGLSQLDNKVKYMPKQAEDLDNGMKAIVEKTEEISKGQKQLTEGLGKSVEGLEKIKAGKQKELEIIGMLLKGMDGLDAGVAGLGKVPGAAGIAEKLSGGLQKQRMALEGLQGSGNELIEGINEVEKGIKEAQDASGQLSEGLGKVNNGQKDISAGTGELRKGSKVLKEATSQLNEGGKQLAKGANDLNTGASQANNGTKQLSNGSKELSNGAGQLTNGLGQLNNGVGQIYNGADALSKGTGELSQNGNKLQDGSNQLKDGAKQLDEGMTKFHKEGISEISKRIDESDLDIDTIMETKDELINLSKEYKSFTGLNEEMDGSVKFVMRTEEIKAKDNDEESDIETKKQEGQKEKGGFINWIKNLFKKKNK</sequence>
<dbReference type="InterPro" id="IPR023908">
    <property type="entry name" value="xxxLxxG_rpt"/>
</dbReference>
<organism evidence="2 3">
    <name type="scientific">Anaerosalibacter massiliensis</name>
    <dbReference type="NCBI Taxonomy" id="1347392"/>
    <lineage>
        <taxon>Bacteria</taxon>
        <taxon>Bacillati</taxon>
        <taxon>Bacillota</taxon>
        <taxon>Tissierellia</taxon>
        <taxon>Tissierellales</taxon>
        <taxon>Sporanaerobacteraceae</taxon>
        <taxon>Anaerosalibacter</taxon>
    </lineage>
</organism>
<dbReference type="EMBL" id="JANJZL010000003">
    <property type="protein sequence ID" value="MCR2043866.1"/>
    <property type="molecule type" value="Genomic_DNA"/>
</dbReference>